<dbReference type="RefSeq" id="WP_137434250.1">
    <property type="nucleotide sequence ID" value="NZ_JANRHC010000004.1"/>
</dbReference>
<evidence type="ECO:0000313" key="3">
    <source>
        <dbReference type="EMBL" id="TKV66828.1"/>
    </source>
</evidence>
<reference evidence="3 4" key="1">
    <citation type="submission" date="2019-05" db="EMBL/GenBank/DDBJ databases">
        <title>Marinobacter panjinensis sp. nov., a moderately halophilic bacterium isolated from sea tidal flat environment.</title>
        <authorList>
            <person name="Yang W."/>
            <person name="An M."/>
            <person name="He W."/>
            <person name="Luo X."/>
            <person name="Zhu L."/>
            <person name="Chen G."/>
            <person name="Zhang Y."/>
            <person name="Wang Y."/>
        </authorList>
    </citation>
    <scope>NUCLEOTIDE SEQUENCE [LARGE SCALE GENOMIC DNA]</scope>
    <source>
        <strain evidence="3 4">PJ-16</strain>
    </source>
</reference>
<name>A0A4U6R222_9GAMM</name>
<protein>
    <submittedName>
        <fullName evidence="3">Cobalamin biosynthesis protein CbiX</fullName>
    </submittedName>
</protein>
<accession>A0A4U6R222</accession>
<dbReference type="InterPro" id="IPR050963">
    <property type="entry name" value="Sirohydro_Cobaltochel/CbiX"/>
</dbReference>
<dbReference type="Gene3D" id="3.40.50.1400">
    <property type="match status" value="1"/>
</dbReference>
<organism evidence="3 4">
    <name type="scientific">Marinobacter panjinensis</name>
    <dbReference type="NCBI Taxonomy" id="2576384"/>
    <lineage>
        <taxon>Bacteria</taxon>
        <taxon>Pseudomonadati</taxon>
        <taxon>Pseudomonadota</taxon>
        <taxon>Gammaproteobacteria</taxon>
        <taxon>Pseudomonadales</taxon>
        <taxon>Marinobacteraceae</taxon>
        <taxon>Marinobacter</taxon>
    </lineage>
</organism>
<proteinExistence type="predicted"/>
<evidence type="ECO:0000256" key="2">
    <source>
        <dbReference type="ARBA" id="ARBA00023239"/>
    </source>
</evidence>
<dbReference type="Pfam" id="PF01903">
    <property type="entry name" value="CbiX"/>
    <property type="match status" value="1"/>
</dbReference>
<dbReference type="CDD" id="cd03416">
    <property type="entry name" value="CbiX_SirB_N"/>
    <property type="match status" value="1"/>
</dbReference>
<dbReference type="SUPFAM" id="SSF53800">
    <property type="entry name" value="Chelatase"/>
    <property type="match status" value="1"/>
</dbReference>
<comment type="caution">
    <text evidence="3">The sequence shown here is derived from an EMBL/GenBank/DDBJ whole genome shotgun (WGS) entry which is preliminary data.</text>
</comment>
<sequence>MNNDPRIILLAHGSSDQRWCQTFEKLATPTLESVAGSRIAYMELAEPSLETIISEGKKDGIGAFTIIPLFLAAGRHLRKDVPGMIEELQVTHDVTITLAPPIGENPQLGHAIRDVVAQELEKQKQPA</sequence>
<gene>
    <name evidence="3" type="ORF">FDP08_01350</name>
</gene>
<dbReference type="GO" id="GO:0046872">
    <property type="term" value="F:metal ion binding"/>
    <property type="evidence" value="ECO:0007669"/>
    <property type="project" value="UniProtKB-KW"/>
</dbReference>
<keyword evidence="4" id="KW-1185">Reference proteome</keyword>
<dbReference type="GO" id="GO:0016829">
    <property type="term" value="F:lyase activity"/>
    <property type="evidence" value="ECO:0007669"/>
    <property type="project" value="UniProtKB-KW"/>
</dbReference>
<dbReference type="OrthoDB" id="9797895at2"/>
<keyword evidence="1" id="KW-0479">Metal-binding</keyword>
<dbReference type="EMBL" id="SZYH01000001">
    <property type="protein sequence ID" value="TKV66828.1"/>
    <property type="molecule type" value="Genomic_DNA"/>
</dbReference>
<evidence type="ECO:0000313" key="4">
    <source>
        <dbReference type="Proteomes" id="UP000308488"/>
    </source>
</evidence>
<evidence type="ECO:0000256" key="1">
    <source>
        <dbReference type="ARBA" id="ARBA00022723"/>
    </source>
</evidence>
<keyword evidence="2" id="KW-0456">Lyase</keyword>
<dbReference type="PANTHER" id="PTHR33542:SF3">
    <property type="entry name" value="SIROHYDROCHLORIN FERROCHELATASE, CHLOROPLASTIC"/>
    <property type="match status" value="1"/>
</dbReference>
<dbReference type="Proteomes" id="UP000308488">
    <property type="component" value="Unassembled WGS sequence"/>
</dbReference>
<dbReference type="InterPro" id="IPR002762">
    <property type="entry name" value="CbiX-like"/>
</dbReference>
<dbReference type="PANTHER" id="PTHR33542">
    <property type="entry name" value="SIROHYDROCHLORIN FERROCHELATASE, CHLOROPLASTIC"/>
    <property type="match status" value="1"/>
</dbReference>
<dbReference type="AlphaFoldDB" id="A0A4U6R222"/>